<proteinExistence type="predicted"/>
<evidence type="ECO:0000313" key="2">
    <source>
        <dbReference type="Proteomes" id="UP000234345"/>
    </source>
</evidence>
<protein>
    <submittedName>
        <fullName evidence="1">Uncharacterized protein</fullName>
    </submittedName>
</protein>
<organism evidence="1 2">
    <name type="scientific">Xanthomonas campestris pv. phaseoli</name>
    <dbReference type="NCBI Taxonomy" id="317013"/>
    <lineage>
        <taxon>Bacteria</taxon>
        <taxon>Pseudomonadati</taxon>
        <taxon>Pseudomonadota</taxon>
        <taxon>Gammaproteobacteria</taxon>
        <taxon>Lysobacterales</taxon>
        <taxon>Lysobacteraceae</taxon>
        <taxon>Xanthomonas</taxon>
    </lineage>
</organism>
<dbReference type="EMBL" id="OCZC01000085">
    <property type="protein sequence ID" value="SOO26508.1"/>
    <property type="molecule type" value="Genomic_DNA"/>
</dbReference>
<dbReference type="Proteomes" id="UP000234345">
    <property type="component" value="Unassembled WGS sequence"/>
</dbReference>
<comment type="caution">
    <text evidence="1">The sequence shown here is derived from an EMBL/GenBank/DDBJ whole genome shotgun (WGS) entry which is preliminary data.</text>
</comment>
<reference evidence="1 2" key="1">
    <citation type="submission" date="2017-10" db="EMBL/GenBank/DDBJ databases">
        <authorList>
            <person name="Regsiter A."/>
            <person name="William W."/>
        </authorList>
    </citation>
    <scope>NUCLEOTIDE SEQUENCE [LARGE SCALE GENOMIC DNA]</scope>
    <source>
        <strain evidence="1 2">CFBP6991</strain>
    </source>
</reference>
<accession>A0A7Z7J5C3</accession>
<name>A0A7Z7J5C3_XANCH</name>
<gene>
    <name evidence="1" type="ORF">XFF6991_570073</name>
</gene>
<dbReference type="AlphaFoldDB" id="A0A7Z7J5C3"/>
<sequence>MSRNKDLSTYCRFEAGTALLACRWLYAGHLLREETGASEVAANVRGYSNESACRLAHEATTCRPWPVGATNSSLLHRSGVAREAGAEAATEATTKATAEATAILRLENVSDDIHQHLGVLRGGAVGLPGLLRIAALTTSARTTLTLTLTLISVIALLKQGHDELGEQLVQLLFRDALIALVRTRLRVLAWVNLQEGRVGAELCVQRIHHDDSSLINWDLSFAQLPGVSNGSCGARFSPRTNSRSGNPVSP</sequence>
<evidence type="ECO:0000313" key="1">
    <source>
        <dbReference type="EMBL" id="SOO26508.1"/>
    </source>
</evidence>